<evidence type="ECO:0000256" key="7">
    <source>
        <dbReference type="PIRNR" id="PIRNR016636"/>
    </source>
</evidence>
<gene>
    <name evidence="9" type="ORF">CNEO2_20075</name>
    <name evidence="10" type="ORF">CQ394_12290</name>
</gene>
<evidence type="ECO:0000256" key="2">
    <source>
        <dbReference type="ARBA" id="ARBA00010323"/>
    </source>
</evidence>
<evidence type="ECO:0000313" key="9">
    <source>
        <dbReference type="EMBL" id="CAI3595039.1"/>
    </source>
</evidence>
<reference evidence="9" key="2">
    <citation type="submission" date="2022-10" db="EMBL/GenBank/DDBJ databases">
        <authorList>
            <person name="Aires J."/>
            <person name="Mesa V."/>
        </authorList>
    </citation>
    <scope>NUCLEOTIDE SEQUENCE</scope>
    <source>
        <strain evidence="9">Clostridium neonatale JD116</strain>
    </source>
</reference>
<dbReference type="GO" id="GO:0016746">
    <property type="term" value="F:acyltransferase activity"/>
    <property type="evidence" value="ECO:0007669"/>
    <property type="project" value="UniProtKB-KW"/>
</dbReference>
<protein>
    <submittedName>
        <fullName evidence="10">MBOAT family protein</fullName>
    </submittedName>
    <submittedName>
        <fullName evidence="9">Membrane bound O-acyl transferase (MBOAT)</fullName>
    </submittedName>
</protein>
<evidence type="ECO:0000256" key="3">
    <source>
        <dbReference type="ARBA" id="ARBA00022475"/>
    </source>
</evidence>
<dbReference type="InterPro" id="IPR028362">
    <property type="entry name" value="AlgI"/>
</dbReference>
<name>A0A2A7MKT5_9CLOT</name>
<keyword evidence="6 7" id="KW-0472">Membrane</keyword>
<dbReference type="RefSeq" id="WP_058296575.1">
    <property type="nucleotide sequence ID" value="NZ_CAMRXB010000052.1"/>
</dbReference>
<comment type="similarity">
    <text evidence="2 7">Belongs to the membrane-bound acyltransferase family.</text>
</comment>
<feature type="transmembrane region" description="Helical" evidence="8">
    <location>
        <begin position="315"/>
        <end position="342"/>
    </location>
</feature>
<dbReference type="Proteomes" id="UP001189143">
    <property type="component" value="Unassembled WGS sequence"/>
</dbReference>
<dbReference type="PIRSF" id="PIRSF016636">
    <property type="entry name" value="AlgI_DltB"/>
    <property type="match status" value="1"/>
</dbReference>
<keyword evidence="7 9" id="KW-0808">Transferase</keyword>
<keyword evidence="4 8" id="KW-0812">Transmembrane</keyword>
<dbReference type="InterPro" id="IPR004299">
    <property type="entry name" value="MBOAT_fam"/>
</dbReference>
<dbReference type="Proteomes" id="UP000220840">
    <property type="component" value="Unassembled WGS sequence"/>
</dbReference>
<dbReference type="EMBL" id="PDCJ01000001">
    <property type="protein sequence ID" value="PEG32432.1"/>
    <property type="molecule type" value="Genomic_DNA"/>
</dbReference>
<feature type="transmembrane region" description="Helical" evidence="8">
    <location>
        <begin position="225"/>
        <end position="243"/>
    </location>
</feature>
<evidence type="ECO:0000313" key="10">
    <source>
        <dbReference type="EMBL" id="PEG32432.1"/>
    </source>
</evidence>
<dbReference type="PANTHER" id="PTHR13285:SF18">
    <property type="entry name" value="PROTEIN-CYSTEINE N-PALMITOYLTRANSFERASE RASP"/>
    <property type="match status" value="1"/>
</dbReference>
<organism evidence="10 11">
    <name type="scientific">Clostridium neonatale</name>
    <dbReference type="NCBI Taxonomy" id="137838"/>
    <lineage>
        <taxon>Bacteria</taxon>
        <taxon>Bacillati</taxon>
        <taxon>Bacillota</taxon>
        <taxon>Clostridia</taxon>
        <taxon>Eubacteriales</taxon>
        <taxon>Clostridiaceae</taxon>
        <taxon>Clostridium</taxon>
    </lineage>
</organism>
<evidence type="ECO:0000256" key="6">
    <source>
        <dbReference type="ARBA" id="ARBA00023136"/>
    </source>
</evidence>
<evidence type="ECO:0000256" key="4">
    <source>
        <dbReference type="ARBA" id="ARBA00022692"/>
    </source>
</evidence>
<evidence type="ECO:0000313" key="11">
    <source>
        <dbReference type="Proteomes" id="UP000220840"/>
    </source>
</evidence>
<comment type="subcellular location">
    <subcellularLocation>
        <location evidence="1">Cell membrane</location>
        <topology evidence="1">Multi-pass membrane protein</topology>
    </subcellularLocation>
</comment>
<dbReference type="GO" id="GO:0042121">
    <property type="term" value="P:alginic acid biosynthetic process"/>
    <property type="evidence" value="ECO:0007669"/>
    <property type="project" value="InterPro"/>
</dbReference>
<dbReference type="PIRSF" id="PIRSF500217">
    <property type="entry name" value="AlgI"/>
    <property type="match status" value="1"/>
</dbReference>
<comment type="caution">
    <text evidence="10">The sequence shown here is derived from an EMBL/GenBank/DDBJ whole genome shotgun (WGS) entry which is preliminary data.</text>
</comment>
<evidence type="ECO:0000256" key="5">
    <source>
        <dbReference type="ARBA" id="ARBA00022989"/>
    </source>
</evidence>
<dbReference type="PANTHER" id="PTHR13285">
    <property type="entry name" value="ACYLTRANSFERASE"/>
    <property type="match status" value="1"/>
</dbReference>
<dbReference type="GO" id="GO:0005886">
    <property type="term" value="C:plasma membrane"/>
    <property type="evidence" value="ECO:0007669"/>
    <property type="project" value="UniProtKB-SubCell"/>
</dbReference>
<dbReference type="OrthoDB" id="9805788at2"/>
<accession>A0A2A7MKT5</accession>
<feature type="transmembrane region" description="Helical" evidence="8">
    <location>
        <begin position="6"/>
        <end position="23"/>
    </location>
</feature>
<feature type="transmembrane region" description="Helical" evidence="8">
    <location>
        <begin position="119"/>
        <end position="137"/>
    </location>
</feature>
<dbReference type="InterPro" id="IPR051085">
    <property type="entry name" value="MB_O-acyltransferase"/>
</dbReference>
<keyword evidence="11" id="KW-1185">Reference proteome</keyword>
<evidence type="ECO:0000256" key="8">
    <source>
        <dbReference type="SAM" id="Phobius"/>
    </source>
</evidence>
<feature type="transmembrane region" description="Helical" evidence="8">
    <location>
        <begin position="402"/>
        <end position="424"/>
    </location>
</feature>
<feature type="transmembrane region" description="Helical" evidence="8">
    <location>
        <begin position="79"/>
        <end position="99"/>
    </location>
</feature>
<keyword evidence="3 7" id="KW-1003">Cell membrane</keyword>
<keyword evidence="5 8" id="KW-1133">Transmembrane helix</keyword>
<keyword evidence="7" id="KW-0012">Acyltransferase</keyword>
<feature type="transmembrane region" description="Helical" evidence="8">
    <location>
        <begin position="149"/>
        <end position="169"/>
    </location>
</feature>
<feature type="transmembrane region" description="Helical" evidence="8">
    <location>
        <begin position="50"/>
        <end position="67"/>
    </location>
</feature>
<dbReference type="STRING" id="137838.GCA_001458595_03948"/>
<dbReference type="InterPro" id="IPR024194">
    <property type="entry name" value="Ac/AlaTfrase_AlgI/DltB"/>
</dbReference>
<dbReference type="AlphaFoldDB" id="A0A2A7MKT5"/>
<evidence type="ECO:0000256" key="1">
    <source>
        <dbReference type="ARBA" id="ARBA00004651"/>
    </source>
</evidence>
<proteinExistence type="inferred from homology"/>
<sequence>MLFSSIVFLFYFLPIVLILYYALSFSRTAQNILLLISSLIFYTWGESKYVLLMLLSIILNYILGIMVDKYRKDKLKARFIIIFTCISNLGILFVFKYLGFVIRNINETLPFYKIQIPKIILPIGISFFTFKVLSYVIDVYKDKVKVQKNIFYLGLYISFFPQLLAGPIVRYSTIENQIRYRQESWEKFGIGCCRFIVGLGKKVLISSNMAIIVDRIFTMNSNIDIPISIAWIGSFAYTFQIFFDFSGYSDMAIGLGLMFGFKFDENFNYPYISKSITEFWRRWHISLGSWFRDYVYFPLGGSRVKNKDKIIRNLFIVWVLTGIWHGAEWTFIIWGFLNFIFIAIEKILIFDKLNISKGVKHLYTLFIINLGWVLFRSKDLIEAGKYISNMFGFNHNGFWSDYTYMFIKENIVFWILAIIFSTPIVKKANKFLVDKFYLYREVSIIYPAVIIGLFFICVCYLVKGTYNPFIYFNF</sequence>
<reference evidence="10 11" key="1">
    <citation type="submission" date="2017-10" db="EMBL/GenBank/DDBJ databases">
        <title>Effective Description of Clostridium neonatale sp. nov. linked to necrotizing enterocolitis in neonates and a clarification of species assignable to the genus Clostridium (Prazmowski 1880) emend. Lawson and Rainey 2016.</title>
        <authorList>
            <person name="Bernard K."/>
            <person name="Burdz T."/>
            <person name="Wiebe D."/>
            <person name="Balcewich B."/>
            <person name="Alfa M."/>
            <person name="Bernier A.-M."/>
        </authorList>
    </citation>
    <scope>NUCLEOTIDE SEQUENCE [LARGE SCALE GENOMIC DNA]</scope>
    <source>
        <strain evidence="10 11">LCDC99A005</strain>
    </source>
</reference>
<feature type="transmembrane region" description="Helical" evidence="8">
    <location>
        <begin position="444"/>
        <end position="462"/>
    </location>
</feature>
<feature type="transmembrane region" description="Helical" evidence="8">
    <location>
        <begin position="362"/>
        <end position="381"/>
    </location>
</feature>
<dbReference type="Pfam" id="PF03062">
    <property type="entry name" value="MBOAT"/>
    <property type="match status" value="1"/>
</dbReference>
<dbReference type="EMBL" id="CAMTCP010000222">
    <property type="protein sequence ID" value="CAI3595039.1"/>
    <property type="molecule type" value="Genomic_DNA"/>
</dbReference>